<proteinExistence type="predicted"/>
<evidence type="ECO:0000313" key="2">
    <source>
        <dbReference type="Proteomes" id="UP000760494"/>
    </source>
</evidence>
<feature type="non-terminal residue" evidence="1">
    <location>
        <position position="1"/>
    </location>
</feature>
<evidence type="ECO:0000313" key="1">
    <source>
        <dbReference type="EMBL" id="VTT79686.1"/>
    </source>
</evidence>
<reference evidence="1" key="1">
    <citation type="submission" date="2019-05" db="EMBL/GenBank/DDBJ databases">
        <authorList>
            <person name="Piombo E."/>
        </authorList>
    </citation>
    <scope>NUCLEOTIDE SEQUENCE</scope>
    <source>
        <strain evidence="1">C2S</strain>
    </source>
</reference>
<accession>A0A9Q9RUM7</accession>
<protein>
    <submittedName>
        <fullName evidence="1">Uncharacterized protein</fullName>
    </submittedName>
</protein>
<dbReference type="EMBL" id="CABFJX010000398">
    <property type="protein sequence ID" value="VTT79686.1"/>
    <property type="molecule type" value="Genomic_DNA"/>
</dbReference>
<organism evidence="1 2">
    <name type="scientific">Fusarium fujikuroi</name>
    <name type="common">Bakanae and foot rot disease fungus</name>
    <name type="synonym">Gibberella fujikuroi</name>
    <dbReference type="NCBI Taxonomy" id="5127"/>
    <lineage>
        <taxon>Eukaryota</taxon>
        <taxon>Fungi</taxon>
        <taxon>Dikarya</taxon>
        <taxon>Ascomycota</taxon>
        <taxon>Pezizomycotina</taxon>
        <taxon>Sordariomycetes</taxon>
        <taxon>Hypocreomycetidae</taxon>
        <taxon>Hypocreales</taxon>
        <taxon>Nectriaceae</taxon>
        <taxon>Fusarium</taxon>
        <taxon>Fusarium fujikuroi species complex</taxon>
    </lineage>
</organism>
<sequence>KAKGSGEFVDNKALAVFVKNCFGNHIRGDVSSSRAIAAAKTYEARFTHPPPRERVRSRFVRMRALLYGGVSAMLNSLSISWLDPVLNVQGRLLGTFSLSTAAFAAVLEARFNKIAYDPAGRKLGMGRELEWFVLAGCAERLPQSVDGHSPILKSSKAITRPDRGRKAGHLCKPKALGLRLRNEVHSQHDEADSKITGNTYIEILSNMSYYIDSSGCITSKEEDIDTQFRLTFAPNRFQYLPQSDFRARRSEHAIVLSTELSL</sequence>
<comment type="caution">
    <text evidence="1">The sequence shown here is derived from an EMBL/GenBank/DDBJ whole genome shotgun (WGS) entry which is preliminary data.</text>
</comment>
<dbReference type="AlphaFoldDB" id="A0A9Q9RUM7"/>
<name>A0A9Q9RUM7_FUSFU</name>
<gene>
    <name evidence="1" type="ORF">C2S_11402</name>
</gene>
<dbReference type="Proteomes" id="UP000760494">
    <property type="component" value="Unassembled WGS sequence"/>
</dbReference>